<evidence type="ECO:0000259" key="11">
    <source>
        <dbReference type="PROSITE" id="PS50968"/>
    </source>
</evidence>
<dbReference type="InterPro" id="IPR023213">
    <property type="entry name" value="CAT-like_dom_sf"/>
</dbReference>
<organism evidence="13 14">
    <name type="scientific">Vanrija pseudolonga</name>
    <dbReference type="NCBI Taxonomy" id="143232"/>
    <lineage>
        <taxon>Eukaryota</taxon>
        <taxon>Fungi</taxon>
        <taxon>Dikarya</taxon>
        <taxon>Basidiomycota</taxon>
        <taxon>Agaricomycotina</taxon>
        <taxon>Tremellomycetes</taxon>
        <taxon>Trichosporonales</taxon>
        <taxon>Trichosporonaceae</taxon>
        <taxon>Vanrija</taxon>
    </lineage>
</organism>
<keyword evidence="8 9" id="KW-0012">Acyltransferase</keyword>
<dbReference type="Pfam" id="PF00198">
    <property type="entry name" value="2-oxoacid_dh"/>
    <property type="match status" value="1"/>
</dbReference>
<dbReference type="InterPro" id="IPR000089">
    <property type="entry name" value="Biotin_lipoyl"/>
</dbReference>
<feature type="region of interest" description="Disordered" evidence="10">
    <location>
        <begin position="291"/>
        <end position="326"/>
    </location>
</feature>
<evidence type="ECO:0000313" key="14">
    <source>
        <dbReference type="Proteomes" id="UP000827549"/>
    </source>
</evidence>
<feature type="compositionally biased region" description="Low complexity" evidence="10">
    <location>
        <begin position="180"/>
        <end position="191"/>
    </location>
</feature>
<reference evidence="13" key="1">
    <citation type="submission" date="2023-10" db="EMBL/GenBank/DDBJ databases">
        <authorList>
            <person name="Noh H."/>
        </authorList>
    </citation>
    <scope>NUCLEOTIDE SEQUENCE</scope>
    <source>
        <strain evidence="13">DUCC4014</strain>
    </source>
</reference>
<keyword evidence="7" id="KW-0496">Mitochondrion</keyword>
<dbReference type="PROSITE" id="PS51826">
    <property type="entry name" value="PSBD"/>
    <property type="match status" value="1"/>
</dbReference>
<accession>A0AAF0YIA9</accession>
<dbReference type="AlphaFoldDB" id="A0AAF0YIA9"/>
<comment type="similarity">
    <text evidence="3 9">Belongs to the 2-oxoacid dehydrogenase family.</text>
</comment>
<evidence type="ECO:0000256" key="7">
    <source>
        <dbReference type="ARBA" id="ARBA00023128"/>
    </source>
</evidence>
<dbReference type="PANTHER" id="PTHR43178">
    <property type="entry name" value="DIHYDROLIPOAMIDE ACETYLTRANSFERASE COMPONENT OF PYRUVATE DEHYDROGENASE COMPLEX"/>
    <property type="match status" value="1"/>
</dbReference>
<keyword evidence="14" id="KW-1185">Reference proteome</keyword>
<comment type="subcellular location">
    <subcellularLocation>
        <location evidence="2">Mitochondrion matrix</location>
    </subcellularLocation>
</comment>
<dbReference type="GO" id="GO:0031405">
    <property type="term" value="F:lipoic acid binding"/>
    <property type="evidence" value="ECO:0007669"/>
    <property type="project" value="TreeGrafter"/>
</dbReference>
<dbReference type="InterPro" id="IPR003016">
    <property type="entry name" value="2-oxoA_DH_lipoyl-BS"/>
</dbReference>
<gene>
    <name evidence="13" type="primary">dbt-1</name>
    <name evidence="13" type="ORF">LOC62_06G008631</name>
</gene>
<dbReference type="SUPFAM" id="SSF51230">
    <property type="entry name" value="Single hybrid motif"/>
    <property type="match status" value="1"/>
</dbReference>
<evidence type="ECO:0000259" key="12">
    <source>
        <dbReference type="PROSITE" id="PS51826"/>
    </source>
</evidence>
<dbReference type="GO" id="GO:0005759">
    <property type="term" value="C:mitochondrial matrix"/>
    <property type="evidence" value="ECO:0007669"/>
    <property type="project" value="UniProtKB-SubCell"/>
</dbReference>
<dbReference type="InterPro" id="IPR011053">
    <property type="entry name" value="Single_hybrid_motif"/>
</dbReference>
<feature type="domain" description="Lipoyl-binding" evidence="11">
    <location>
        <begin position="63"/>
        <end position="140"/>
    </location>
</feature>
<dbReference type="SUPFAM" id="SSF52777">
    <property type="entry name" value="CoA-dependent acyltransferases"/>
    <property type="match status" value="1"/>
</dbReference>
<dbReference type="EMBL" id="CP086719">
    <property type="protein sequence ID" value="WOO85131.1"/>
    <property type="molecule type" value="Genomic_DNA"/>
</dbReference>
<dbReference type="Pfam" id="PF02817">
    <property type="entry name" value="E3_binding"/>
    <property type="match status" value="1"/>
</dbReference>
<dbReference type="InterPro" id="IPR004167">
    <property type="entry name" value="PSBD"/>
</dbReference>
<evidence type="ECO:0000256" key="4">
    <source>
        <dbReference type="ARBA" id="ARBA00022679"/>
    </source>
</evidence>
<dbReference type="Gene3D" id="2.40.50.100">
    <property type="match status" value="1"/>
</dbReference>
<evidence type="ECO:0000256" key="3">
    <source>
        <dbReference type="ARBA" id="ARBA00007317"/>
    </source>
</evidence>
<keyword evidence="4 9" id="KW-0808">Transferase</keyword>
<dbReference type="EC" id="2.3.1.-" evidence="9"/>
<dbReference type="GeneID" id="87811795"/>
<evidence type="ECO:0000256" key="8">
    <source>
        <dbReference type="ARBA" id="ARBA00023315"/>
    </source>
</evidence>
<dbReference type="Gene3D" id="4.10.320.10">
    <property type="entry name" value="E3-binding domain"/>
    <property type="match status" value="1"/>
</dbReference>
<dbReference type="SUPFAM" id="SSF47005">
    <property type="entry name" value="Peripheral subunit-binding domain of 2-oxo acid dehydrogenase complex"/>
    <property type="match status" value="1"/>
</dbReference>
<feature type="domain" description="Peripheral subunit-binding (PSBD)" evidence="12">
    <location>
        <begin position="248"/>
        <end position="285"/>
    </location>
</feature>
<name>A0AAF0YIA9_9TREE</name>
<evidence type="ECO:0000256" key="5">
    <source>
        <dbReference type="ARBA" id="ARBA00022823"/>
    </source>
</evidence>
<dbReference type="GO" id="GO:0016407">
    <property type="term" value="F:acetyltransferase activity"/>
    <property type="evidence" value="ECO:0007669"/>
    <property type="project" value="TreeGrafter"/>
</dbReference>
<sequence>MSRIAAARMLAGRRALAVAPRARLLSAASPIALRSSSASPALALASSSSRLAPSRAFHASRPAPVFHFTLHDIGEGITEVEIIRWDVKVGDRIDAFDNLCEVQSDKSVVEITSPHAGVITKVNAEPGSVVKVGQTLCEIDMGDGAEGGEPAPEPEAAAPPPPPPAPAAAAPPPPPPAPAAPAAAPAPANGEPAKRKGRPHPLADAETAVRFEGEASILPAAPLARGEVPDFVEARRAGGADGAKRIVKASPAVRALAHRLGVDLTTVKPTGPSNRVVKEDVEGALAAAEAPAAAPAASPRAAAPKAAAPRAAALSADRGQETERMEMGRTRKVMYRAMGSQGDVPHFGYVHSLDLTNLLPLMKAANAKEVASKNYVASDIPTSLINAAPLPERTKTSVLPFLVKALSLALEEHPIMRARVKENADGDRWLEVARDAAIGIAVSDPKMGLLTPSLPPVHPTAPVSAINDALATLRASPAKPGPAPNITLSSVGPLGEARSAMPVLPPGGGVAIAAIGRAAWEMEWALRDGAGQSVWTLDPESVAKGGPKAVLRCTVGWSGDHRVLEGAELISFTETWKRYVEEPWRWLEV</sequence>
<dbReference type="RefSeq" id="XP_062631157.1">
    <property type="nucleotide sequence ID" value="XM_062775173.1"/>
</dbReference>
<dbReference type="PROSITE" id="PS00189">
    <property type="entry name" value="LIPOYL"/>
    <property type="match status" value="1"/>
</dbReference>
<protein>
    <recommendedName>
        <fullName evidence="9">Dihydrolipoamide acetyltransferase component of pyruvate dehydrogenase complex</fullName>
        <ecNumber evidence="9">2.3.1.-</ecNumber>
    </recommendedName>
</protein>
<feature type="region of interest" description="Disordered" evidence="10">
    <location>
        <begin position="140"/>
        <end position="201"/>
    </location>
</feature>
<dbReference type="Gene3D" id="3.30.559.10">
    <property type="entry name" value="Chloramphenicol acetyltransferase-like domain"/>
    <property type="match status" value="1"/>
</dbReference>
<proteinExistence type="inferred from homology"/>
<evidence type="ECO:0000256" key="9">
    <source>
        <dbReference type="RuleBase" id="RU003423"/>
    </source>
</evidence>
<keyword evidence="5 9" id="KW-0450">Lipoyl</keyword>
<dbReference type="Pfam" id="PF00364">
    <property type="entry name" value="Biotin_lipoyl"/>
    <property type="match status" value="1"/>
</dbReference>
<dbReference type="InterPro" id="IPR001078">
    <property type="entry name" value="2-oxoacid_DH_actylTfrase"/>
</dbReference>
<evidence type="ECO:0000256" key="2">
    <source>
        <dbReference type="ARBA" id="ARBA00004305"/>
    </source>
</evidence>
<keyword evidence="6" id="KW-0809">Transit peptide</keyword>
<dbReference type="FunFam" id="2.40.50.100:FF:000013">
    <property type="entry name" value="Dihydrolipoamide acetyltransferase component of pyruvate dehydrogenase complex"/>
    <property type="match status" value="1"/>
</dbReference>
<dbReference type="PROSITE" id="PS50968">
    <property type="entry name" value="BIOTINYL_LIPOYL"/>
    <property type="match status" value="1"/>
</dbReference>
<dbReference type="GO" id="GO:0045333">
    <property type="term" value="P:cellular respiration"/>
    <property type="evidence" value="ECO:0007669"/>
    <property type="project" value="UniProtKB-ARBA"/>
</dbReference>
<dbReference type="InterPro" id="IPR050743">
    <property type="entry name" value="2-oxoacid_DH_E2_comp"/>
</dbReference>
<evidence type="ECO:0000313" key="13">
    <source>
        <dbReference type="EMBL" id="WOO85131.1"/>
    </source>
</evidence>
<dbReference type="InterPro" id="IPR036625">
    <property type="entry name" value="E3-bd_dom_sf"/>
</dbReference>
<evidence type="ECO:0000256" key="1">
    <source>
        <dbReference type="ARBA" id="ARBA00001938"/>
    </source>
</evidence>
<evidence type="ECO:0000256" key="10">
    <source>
        <dbReference type="SAM" id="MobiDB-lite"/>
    </source>
</evidence>
<evidence type="ECO:0000256" key="6">
    <source>
        <dbReference type="ARBA" id="ARBA00022946"/>
    </source>
</evidence>
<comment type="cofactor">
    <cofactor evidence="1 9">
        <name>(R)-lipoate</name>
        <dbReference type="ChEBI" id="CHEBI:83088"/>
    </cofactor>
</comment>
<dbReference type="CDD" id="cd06849">
    <property type="entry name" value="lipoyl_domain"/>
    <property type="match status" value="1"/>
</dbReference>
<feature type="compositionally biased region" description="Pro residues" evidence="10">
    <location>
        <begin position="151"/>
        <end position="179"/>
    </location>
</feature>
<dbReference type="Proteomes" id="UP000827549">
    <property type="component" value="Chromosome 6"/>
</dbReference>
<dbReference type="PANTHER" id="PTHR43178:SF5">
    <property type="entry name" value="LIPOAMIDE ACYLTRANSFERASE COMPONENT OF BRANCHED-CHAIN ALPHA-KETO ACID DEHYDROGENASE COMPLEX, MITOCHONDRIAL"/>
    <property type="match status" value="1"/>
</dbReference>
<feature type="compositionally biased region" description="Low complexity" evidence="10">
    <location>
        <begin position="291"/>
        <end position="316"/>
    </location>
</feature>